<reference evidence="4" key="1">
    <citation type="submission" date="2020-05" db="EMBL/GenBank/DDBJ databases">
        <title>Mycena genomes resolve the evolution of fungal bioluminescence.</title>
        <authorList>
            <person name="Tsai I.J."/>
        </authorList>
    </citation>
    <scope>NUCLEOTIDE SEQUENCE</scope>
    <source>
        <strain evidence="4">110903Hualien_Pintung</strain>
    </source>
</reference>
<dbReference type="EMBL" id="JACAZE010000031">
    <property type="protein sequence ID" value="KAF7288854.1"/>
    <property type="molecule type" value="Genomic_DNA"/>
</dbReference>
<evidence type="ECO:0000256" key="1">
    <source>
        <dbReference type="SAM" id="MobiDB-lite"/>
    </source>
</evidence>
<gene>
    <name evidence="4" type="ORF">HMN09_01367800</name>
</gene>
<evidence type="ECO:0000313" key="5">
    <source>
        <dbReference type="Proteomes" id="UP000613580"/>
    </source>
</evidence>
<dbReference type="Proteomes" id="UP000613580">
    <property type="component" value="Unassembled WGS sequence"/>
</dbReference>
<dbReference type="PROSITE" id="PS50812">
    <property type="entry name" value="PWWP"/>
    <property type="match status" value="1"/>
</dbReference>
<dbReference type="InterPro" id="IPR000313">
    <property type="entry name" value="PWWP_dom"/>
</dbReference>
<dbReference type="Pfam" id="PF00855">
    <property type="entry name" value="PWWP"/>
    <property type="match status" value="1"/>
</dbReference>
<protein>
    <submittedName>
        <fullName evidence="4">PWWP domain-containing protein</fullName>
    </submittedName>
</protein>
<evidence type="ECO:0000259" key="3">
    <source>
        <dbReference type="PROSITE" id="PS50812"/>
    </source>
</evidence>
<feature type="signal peptide" evidence="2">
    <location>
        <begin position="1"/>
        <end position="16"/>
    </location>
</feature>
<keyword evidence="5" id="KW-1185">Reference proteome</keyword>
<proteinExistence type="predicted"/>
<feature type="domain" description="PWWP" evidence="3">
    <location>
        <begin position="94"/>
        <end position="160"/>
    </location>
</feature>
<evidence type="ECO:0000256" key="2">
    <source>
        <dbReference type="SAM" id="SignalP"/>
    </source>
</evidence>
<feature type="compositionally biased region" description="Acidic residues" evidence="1">
    <location>
        <begin position="277"/>
        <end position="286"/>
    </location>
</feature>
<dbReference type="OrthoDB" id="62853at2759"/>
<feature type="compositionally biased region" description="Low complexity" evidence="1">
    <location>
        <begin position="49"/>
        <end position="65"/>
    </location>
</feature>
<accession>A0A8H6VPH2</accession>
<feature type="region of interest" description="Disordered" evidence="1">
    <location>
        <begin position="236"/>
        <end position="265"/>
    </location>
</feature>
<evidence type="ECO:0000313" key="4">
    <source>
        <dbReference type="EMBL" id="KAF7288854.1"/>
    </source>
</evidence>
<feature type="region of interest" description="Disordered" evidence="1">
    <location>
        <begin position="38"/>
        <end position="80"/>
    </location>
</feature>
<feature type="compositionally biased region" description="Basic residues" evidence="1">
    <location>
        <begin position="240"/>
        <end position="254"/>
    </location>
</feature>
<dbReference type="AlphaFoldDB" id="A0A8H6VPH2"/>
<keyword evidence="2" id="KW-0732">Signal</keyword>
<dbReference type="SMART" id="SM00293">
    <property type="entry name" value="PWWP"/>
    <property type="match status" value="1"/>
</dbReference>
<feature type="region of interest" description="Disordered" evidence="1">
    <location>
        <begin position="277"/>
        <end position="309"/>
    </location>
</feature>
<feature type="chain" id="PRO_5034062157" evidence="2">
    <location>
        <begin position="17"/>
        <end position="429"/>
    </location>
</feature>
<dbReference type="SUPFAM" id="SSF63748">
    <property type="entry name" value="Tudor/PWWP/MBT"/>
    <property type="match status" value="1"/>
</dbReference>
<sequence length="429" mass="48468">MVTRALTFLLTPISLGTRPWPVFGPIFLHLPLATTNHNASKNASRRSMARTTTSQTQTASTSAPAGPVSTPKLKAKTAKDKAEMAERDMQVFRPRDLVLAKVKGFPPWPAMVMDPKHAPPNIRDAQPVGWRRHTPYAVRFFPRGDYTWIANNYIVPLTSEGIAEYQAASADPTRKRRSGTGLGRVDLGYAYEAASRPEAWEKELEQILKDARKEAEKKKKASNVGVDMNELKVYEPAKVGQKRKRTKPKAKSKAVAKTTKPKPKEEELMMLIPDVAVLEEEDEEEAGPSKKKPRKEAGKKSTSKAVGRKAKELLEADPVALEIKEWRNKLQKTFLKQSGLPPKDMEMPDMDDLFTEIEEYDEMSVEYLAFSKINKVMRHVHLLEPERVPRDAEFRFRDRAKALVDRWTEMLNEDKGEGEGGEADLTMME</sequence>
<name>A0A8H6VPH2_MYCCL</name>
<comment type="caution">
    <text evidence="4">The sequence shown here is derived from an EMBL/GenBank/DDBJ whole genome shotgun (WGS) entry which is preliminary data.</text>
</comment>
<organism evidence="4 5">
    <name type="scientific">Mycena chlorophos</name>
    <name type="common">Agaric fungus</name>
    <name type="synonym">Agaricus chlorophos</name>
    <dbReference type="NCBI Taxonomy" id="658473"/>
    <lineage>
        <taxon>Eukaryota</taxon>
        <taxon>Fungi</taxon>
        <taxon>Dikarya</taxon>
        <taxon>Basidiomycota</taxon>
        <taxon>Agaricomycotina</taxon>
        <taxon>Agaricomycetes</taxon>
        <taxon>Agaricomycetidae</taxon>
        <taxon>Agaricales</taxon>
        <taxon>Marasmiineae</taxon>
        <taxon>Mycenaceae</taxon>
        <taxon>Mycena</taxon>
    </lineage>
</organism>
<dbReference type="Gene3D" id="2.30.30.140">
    <property type="match status" value="1"/>
</dbReference>